<name>A0AAD3HIS2_9CHLO</name>
<organism evidence="1 2">
    <name type="scientific">Astrephomene gubernaculifera</name>
    <dbReference type="NCBI Taxonomy" id="47775"/>
    <lineage>
        <taxon>Eukaryota</taxon>
        <taxon>Viridiplantae</taxon>
        <taxon>Chlorophyta</taxon>
        <taxon>core chlorophytes</taxon>
        <taxon>Chlorophyceae</taxon>
        <taxon>CS clade</taxon>
        <taxon>Chlamydomonadales</taxon>
        <taxon>Astrephomenaceae</taxon>
        <taxon>Astrephomene</taxon>
    </lineage>
</organism>
<dbReference type="PROSITE" id="PS50096">
    <property type="entry name" value="IQ"/>
    <property type="match status" value="1"/>
</dbReference>
<accession>A0AAD3HIS2</accession>
<dbReference type="EMBL" id="BMAR01000002">
    <property type="protein sequence ID" value="GFR42096.1"/>
    <property type="molecule type" value="Genomic_DNA"/>
</dbReference>
<feature type="non-terminal residue" evidence="1">
    <location>
        <position position="1"/>
    </location>
</feature>
<dbReference type="InterPro" id="IPR000048">
    <property type="entry name" value="IQ_motif_EF-hand-BS"/>
</dbReference>
<sequence length="214" mass="23214">PPVVRPKGFVPGLHSGDELVLRVASCLGWRALLVCWAAPGALRGLTLHLHCGAVEQLQALAAVCRFADRCHRATGRQVVTGLACDGAAVDVEEAARGRRGGLWELVLRRTCLCLDRPEYGTVSLQLGGMSLEAQRAVAAVMIQAVWRGYLVRRSMYAAAVEAAGGNRWRRCVGVARLLRRLSVLRALGADLEISRAQGEMERTYLRMLYGPNAA</sequence>
<reference evidence="1 2" key="1">
    <citation type="journal article" date="2021" name="Sci. Rep.">
        <title>Genome sequencing of the multicellular alga Astrephomene provides insights into convergent evolution of germ-soma differentiation.</title>
        <authorList>
            <person name="Yamashita S."/>
            <person name="Yamamoto K."/>
            <person name="Matsuzaki R."/>
            <person name="Suzuki S."/>
            <person name="Yamaguchi H."/>
            <person name="Hirooka S."/>
            <person name="Minakuchi Y."/>
            <person name="Miyagishima S."/>
            <person name="Kawachi M."/>
            <person name="Toyoda A."/>
            <person name="Nozaki H."/>
        </authorList>
    </citation>
    <scope>NUCLEOTIDE SEQUENCE [LARGE SCALE GENOMIC DNA]</scope>
    <source>
        <strain evidence="1 2">NIES-4017</strain>
    </source>
</reference>
<dbReference type="AlphaFoldDB" id="A0AAD3HIS2"/>
<proteinExistence type="predicted"/>
<protein>
    <submittedName>
        <fullName evidence="1">Uncharacterized protein</fullName>
    </submittedName>
</protein>
<dbReference type="CDD" id="cd23767">
    <property type="entry name" value="IQCD"/>
    <property type="match status" value="1"/>
</dbReference>
<dbReference type="Proteomes" id="UP001054857">
    <property type="component" value="Unassembled WGS sequence"/>
</dbReference>
<dbReference type="Pfam" id="PF00612">
    <property type="entry name" value="IQ"/>
    <property type="match status" value="1"/>
</dbReference>
<gene>
    <name evidence="1" type="ORF">Agub_g2938</name>
</gene>
<dbReference type="SMART" id="SM00015">
    <property type="entry name" value="IQ"/>
    <property type="match status" value="1"/>
</dbReference>
<evidence type="ECO:0000313" key="2">
    <source>
        <dbReference type="Proteomes" id="UP001054857"/>
    </source>
</evidence>
<comment type="caution">
    <text evidence="1">The sequence shown here is derived from an EMBL/GenBank/DDBJ whole genome shotgun (WGS) entry which is preliminary data.</text>
</comment>
<dbReference type="Gene3D" id="1.20.5.190">
    <property type="match status" value="1"/>
</dbReference>
<evidence type="ECO:0000313" key="1">
    <source>
        <dbReference type="EMBL" id="GFR42096.1"/>
    </source>
</evidence>
<keyword evidence="2" id="KW-1185">Reference proteome</keyword>